<sequence>MQSRKAMSVDKALDQGVQQEVEIESTPNSTDISISSEPDVHVPKDKEIQCELLGRYSIENFMDNPKAVSFYTGPAAYELKYKCSTLHPSDQLFITLIKLRCAKEDVELSLLFNLSVSTIARIFNTWINFLYFQLNELNICPSRDIVDKHMPLDFQRNCPRTRVILDATEIPIQKSQEVNIQSVTISYISDCYRGSTSDRQIIEDSSLLDNTRFEFGESILADRGIMVQYLFENNDVYVNTPTMLKGKSQLEAEEIVRDRRIASKRIHIVHIERVIGLAKRFKIRKSEQPNTKLSLSLSCV</sequence>
<dbReference type="EMBL" id="UYJE01003714">
    <property type="protein sequence ID" value="VDI21757.1"/>
    <property type="molecule type" value="Genomic_DNA"/>
</dbReference>
<feature type="compositionally biased region" description="Polar residues" evidence="3">
    <location>
        <begin position="25"/>
        <end position="36"/>
    </location>
</feature>
<dbReference type="GO" id="GO:0046872">
    <property type="term" value="F:metal ion binding"/>
    <property type="evidence" value="ECO:0007669"/>
    <property type="project" value="UniProtKB-KW"/>
</dbReference>
<dbReference type="Proteomes" id="UP000596742">
    <property type="component" value="Unassembled WGS sequence"/>
</dbReference>
<accession>A0A8B6DKQ6</accession>
<name>A0A8B6DKQ6_MYTGA</name>
<comment type="cofactor">
    <cofactor evidence="1">
        <name>a divalent metal cation</name>
        <dbReference type="ChEBI" id="CHEBI:60240"/>
    </cofactor>
</comment>
<evidence type="ECO:0000313" key="6">
    <source>
        <dbReference type="EMBL" id="VDI21757.1"/>
    </source>
</evidence>
<evidence type="ECO:0000259" key="5">
    <source>
        <dbReference type="Pfam" id="PF13613"/>
    </source>
</evidence>
<dbReference type="AlphaFoldDB" id="A0A8B6DKQ6"/>
<evidence type="ECO:0000256" key="1">
    <source>
        <dbReference type="ARBA" id="ARBA00001968"/>
    </source>
</evidence>
<proteinExistence type="predicted"/>
<feature type="region of interest" description="Disordered" evidence="3">
    <location>
        <begin position="1"/>
        <end position="38"/>
    </location>
</feature>
<evidence type="ECO:0000259" key="4">
    <source>
        <dbReference type="Pfam" id="PF13359"/>
    </source>
</evidence>
<reference evidence="6" key="1">
    <citation type="submission" date="2018-11" db="EMBL/GenBank/DDBJ databases">
        <authorList>
            <person name="Alioto T."/>
            <person name="Alioto T."/>
        </authorList>
    </citation>
    <scope>NUCLEOTIDE SEQUENCE</scope>
</reference>
<feature type="domain" description="Transposase Helix-turn-helix" evidence="5">
    <location>
        <begin position="86"/>
        <end position="135"/>
    </location>
</feature>
<keyword evidence="2" id="KW-0479">Metal-binding</keyword>
<dbReference type="InterPro" id="IPR027805">
    <property type="entry name" value="Transposase_HTH_dom"/>
</dbReference>
<dbReference type="Pfam" id="PF13359">
    <property type="entry name" value="DDE_Tnp_4"/>
    <property type="match status" value="1"/>
</dbReference>
<protein>
    <recommendedName>
        <fullName evidence="8">DDE Tnp4 domain-containing protein</fullName>
    </recommendedName>
</protein>
<organism evidence="6 7">
    <name type="scientific">Mytilus galloprovincialis</name>
    <name type="common">Mediterranean mussel</name>
    <dbReference type="NCBI Taxonomy" id="29158"/>
    <lineage>
        <taxon>Eukaryota</taxon>
        <taxon>Metazoa</taxon>
        <taxon>Spiralia</taxon>
        <taxon>Lophotrochozoa</taxon>
        <taxon>Mollusca</taxon>
        <taxon>Bivalvia</taxon>
        <taxon>Autobranchia</taxon>
        <taxon>Pteriomorphia</taxon>
        <taxon>Mytilida</taxon>
        <taxon>Mytiloidea</taxon>
        <taxon>Mytilidae</taxon>
        <taxon>Mytilinae</taxon>
        <taxon>Mytilus</taxon>
    </lineage>
</organism>
<comment type="caution">
    <text evidence="6">The sequence shown here is derived from an EMBL/GenBank/DDBJ whole genome shotgun (WGS) entry which is preliminary data.</text>
</comment>
<evidence type="ECO:0008006" key="8">
    <source>
        <dbReference type="Google" id="ProtNLM"/>
    </source>
</evidence>
<keyword evidence="7" id="KW-1185">Reference proteome</keyword>
<dbReference type="PANTHER" id="PTHR23080">
    <property type="entry name" value="THAP DOMAIN PROTEIN"/>
    <property type="match status" value="1"/>
</dbReference>
<dbReference type="Pfam" id="PF13613">
    <property type="entry name" value="HTH_Tnp_4"/>
    <property type="match status" value="1"/>
</dbReference>
<dbReference type="InterPro" id="IPR027806">
    <property type="entry name" value="HARBI1_dom"/>
</dbReference>
<evidence type="ECO:0000256" key="3">
    <source>
        <dbReference type="SAM" id="MobiDB-lite"/>
    </source>
</evidence>
<dbReference type="OrthoDB" id="6272738at2759"/>
<evidence type="ECO:0000313" key="7">
    <source>
        <dbReference type="Proteomes" id="UP000596742"/>
    </source>
</evidence>
<evidence type="ECO:0000256" key="2">
    <source>
        <dbReference type="ARBA" id="ARBA00022723"/>
    </source>
</evidence>
<gene>
    <name evidence="6" type="ORF">MGAL_10B025134</name>
</gene>
<feature type="domain" description="DDE Tnp4" evidence="4">
    <location>
        <begin position="181"/>
        <end position="286"/>
    </location>
</feature>